<keyword evidence="4" id="KW-1185">Reference proteome</keyword>
<organism evidence="4 5">
    <name type="scientific">Coffea arabica</name>
    <name type="common">Arabian coffee</name>
    <dbReference type="NCBI Taxonomy" id="13443"/>
    <lineage>
        <taxon>Eukaryota</taxon>
        <taxon>Viridiplantae</taxon>
        <taxon>Streptophyta</taxon>
        <taxon>Embryophyta</taxon>
        <taxon>Tracheophyta</taxon>
        <taxon>Spermatophyta</taxon>
        <taxon>Magnoliopsida</taxon>
        <taxon>eudicotyledons</taxon>
        <taxon>Gunneridae</taxon>
        <taxon>Pentapetalae</taxon>
        <taxon>asterids</taxon>
        <taxon>lamiids</taxon>
        <taxon>Gentianales</taxon>
        <taxon>Rubiaceae</taxon>
        <taxon>Ixoroideae</taxon>
        <taxon>Gardenieae complex</taxon>
        <taxon>Bertiereae - Coffeeae clade</taxon>
        <taxon>Coffeeae</taxon>
        <taxon>Coffea</taxon>
    </lineage>
</organism>
<feature type="compositionally biased region" description="Polar residues" evidence="2">
    <location>
        <begin position="312"/>
        <end position="321"/>
    </location>
</feature>
<dbReference type="Pfam" id="PF03732">
    <property type="entry name" value="Retrotrans_gag"/>
    <property type="match status" value="1"/>
</dbReference>
<feature type="region of interest" description="Disordered" evidence="2">
    <location>
        <begin position="266"/>
        <end position="339"/>
    </location>
</feature>
<accession>A0A6P6U0I0</accession>
<proteinExistence type="predicted"/>
<dbReference type="RefSeq" id="XP_027083984.1">
    <property type="nucleotide sequence ID" value="XM_027228183.2"/>
</dbReference>
<evidence type="ECO:0000313" key="5">
    <source>
        <dbReference type="RefSeq" id="XP_027083984.1"/>
    </source>
</evidence>
<dbReference type="PANTHER" id="PTHR35046:SF9">
    <property type="entry name" value="RNA-DIRECTED DNA POLYMERASE"/>
    <property type="match status" value="1"/>
</dbReference>
<keyword evidence="1" id="KW-0862">Zinc</keyword>
<sequence>MAQEEELTIAQLAFQMKAMFGDQEQKLRQTIEEIHERIDNMEGSRSVFNTTRARHQVVESNRSNGEIDFGEERGGRGYEHPPRRNQTELVREDDIPKGVKLTIPSFQGKADPDAYLEWESRMEKLFDCHHYTENQKVKLAVLEFTNYASTWWDQLRMRQRRNEGPMITTWVELKRVMRQRFIPSYYHRDFHHKLQTLTQDSMSVEEYYKEMEMAMIKADVREDPEATMARFVRGLKAEIADIVELQHYLEMHELLEKAIKVERRLKRRGNNRPNTNLQGGNWRNHPPKKEERGSEPSNWNKPAVTSPGFSKPSANCSMSNGAPSRPNARGNPNPNPNVPKARIRDVRCFKCQGFGHIASQCPNQRVMLVRNGEVVTDDEEDDCEGMPPLMKEEENEEEIIEQPTLDRLGHTLVARRPLSTQASVDELQRESIFYTRCYIQEKVHSLVIDPGSCTNVASALMVTKLNLPTTNHPHPYKLQWLNNSGEDYRDVFPENIPSGLPPVRGIEHQIISFPGLPCPINHHIGLTLRRLRNWRDK</sequence>
<name>A0A6P6U0I0_COFAR</name>
<dbReference type="OrthoDB" id="695705at2759"/>
<dbReference type="InterPro" id="IPR001878">
    <property type="entry name" value="Znf_CCHC"/>
</dbReference>
<feature type="compositionally biased region" description="Basic and acidic residues" evidence="2">
    <location>
        <begin position="70"/>
        <end position="88"/>
    </location>
</feature>
<keyword evidence="1" id="KW-0863">Zinc-finger</keyword>
<dbReference type="GeneID" id="113706310"/>
<dbReference type="InterPro" id="IPR005162">
    <property type="entry name" value="Retrotrans_gag_dom"/>
</dbReference>
<reference evidence="4" key="1">
    <citation type="journal article" date="2025" name="Foods">
        <title>Unveiling the Microbial Signatures of Arabica Coffee Cherries: Insights into Ripeness Specific Diversity, Functional Traits, and Implications for Quality and Safety.</title>
        <authorList>
            <consortium name="RefSeq"/>
            <person name="Tenea G.N."/>
            <person name="Cifuentes V."/>
            <person name="Reyes P."/>
            <person name="Cevallos-Vallejos M."/>
        </authorList>
    </citation>
    <scope>NUCLEOTIDE SEQUENCE [LARGE SCALE GENOMIC DNA]</scope>
</reference>
<protein>
    <recommendedName>
        <fullName evidence="3">CCHC-type domain-containing protein</fullName>
    </recommendedName>
</protein>
<gene>
    <name evidence="5" type="primary">LOC113706310</name>
</gene>
<evidence type="ECO:0000259" key="3">
    <source>
        <dbReference type="PROSITE" id="PS50158"/>
    </source>
</evidence>
<evidence type="ECO:0000256" key="1">
    <source>
        <dbReference type="PROSITE-ProRule" id="PRU00047"/>
    </source>
</evidence>
<dbReference type="AlphaFoldDB" id="A0A6P6U0I0"/>
<dbReference type="SMART" id="SM00343">
    <property type="entry name" value="ZnF_C2HC"/>
    <property type="match status" value="1"/>
</dbReference>
<feature type="compositionally biased region" description="Low complexity" evidence="2">
    <location>
        <begin position="322"/>
        <end position="332"/>
    </location>
</feature>
<dbReference type="PROSITE" id="PS50158">
    <property type="entry name" value="ZF_CCHC"/>
    <property type="match status" value="1"/>
</dbReference>
<dbReference type="GO" id="GO:0008270">
    <property type="term" value="F:zinc ion binding"/>
    <property type="evidence" value="ECO:0007669"/>
    <property type="project" value="UniProtKB-KW"/>
</dbReference>
<dbReference type="PANTHER" id="PTHR35046">
    <property type="entry name" value="ZINC KNUCKLE (CCHC-TYPE) FAMILY PROTEIN"/>
    <property type="match status" value="1"/>
</dbReference>
<feature type="domain" description="CCHC-type" evidence="3">
    <location>
        <begin position="347"/>
        <end position="363"/>
    </location>
</feature>
<evidence type="ECO:0000313" key="4">
    <source>
        <dbReference type="Proteomes" id="UP001652660"/>
    </source>
</evidence>
<dbReference type="SUPFAM" id="SSF57756">
    <property type="entry name" value="Retrovirus zinc finger-like domains"/>
    <property type="match status" value="1"/>
</dbReference>
<feature type="compositionally biased region" description="Polar residues" evidence="2">
    <location>
        <begin position="271"/>
        <end position="281"/>
    </location>
</feature>
<keyword evidence="1" id="KW-0479">Metal-binding</keyword>
<dbReference type="Proteomes" id="UP001652660">
    <property type="component" value="Chromosome 8c"/>
</dbReference>
<dbReference type="InterPro" id="IPR036875">
    <property type="entry name" value="Znf_CCHC_sf"/>
</dbReference>
<reference evidence="5" key="2">
    <citation type="submission" date="2025-08" db="UniProtKB">
        <authorList>
            <consortium name="RefSeq"/>
        </authorList>
    </citation>
    <scope>IDENTIFICATION</scope>
    <source>
        <tissue evidence="5">Leaves</tissue>
    </source>
</reference>
<dbReference type="GO" id="GO:0003676">
    <property type="term" value="F:nucleic acid binding"/>
    <property type="evidence" value="ECO:0007669"/>
    <property type="project" value="InterPro"/>
</dbReference>
<dbReference type="Gene3D" id="4.10.60.10">
    <property type="entry name" value="Zinc finger, CCHC-type"/>
    <property type="match status" value="1"/>
</dbReference>
<feature type="region of interest" description="Disordered" evidence="2">
    <location>
        <begin position="61"/>
        <end position="88"/>
    </location>
</feature>
<evidence type="ECO:0000256" key="2">
    <source>
        <dbReference type="SAM" id="MobiDB-lite"/>
    </source>
</evidence>
<dbReference type="Pfam" id="PF00098">
    <property type="entry name" value="zf-CCHC"/>
    <property type="match status" value="1"/>
</dbReference>